<evidence type="ECO:0000313" key="3">
    <source>
        <dbReference type="Proteomes" id="UP000733611"/>
    </source>
</evidence>
<feature type="region of interest" description="Disordered" evidence="1">
    <location>
        <begin position="203"/>
        <end position="223"/>
    </location>
</feature>
<protein>
    <submittedName>
        <fullName evidence="2">Uncharacterized protein</fullName>
    </submittedName>
</protein>
<proteinExistence type="predicted"/>
<reference evidence="2" key="2">
    <citation type="submission" date="2021-04" db="EMBL/GenBank/DDBJ databases">
        <authorList>
            <person name="Gilroy R."/>
        </authorList>
    </citation>
    <scope>NUCLEOTIDE SEQUENCE</scope>
    <source>
        <strain evidence="2">378</strain>
    </source>
</reference>
<dbReference type="Proteomes" id="UP000733611">
    <property type="component" value="Unassembled WGS sequence"/>
</dbReference>
<evidence type="ECO:0000313" key="2">
    <source>
        <dbReference type="EMBL" id="MBU3844942.1"/>
    </source>
</evidence>
<sequence length="240" mass="27286">MSVLSLAGKPIAIVTQVDCRKHFNSLTSDMLSPPYHINVTSGPDVAICSNSRLKILRLLMSCGDHQIECDCKLTDGTYRQLLGDTCDTKQPSCYLVTPKDKALNAQIKKQLAWPKITQVKISLMLDPVDMRKRYDSLSSHVISECMMDVSEGLHWVVCFNSRKTVLRLIGLHDPKKVEQKVELTSKLTQGTYHELLAQYLGNNKQQKQQTQTQKQQKPQEKKKKCYRRLSLAQLKRLLTG</sequence>
<name>A0A948THN9_9GAMM</name>
<gene>
    <name evidence="2" type="ORF">H9847_08805</name>
</gene>
<accession>A0A948THN9</accession>
<feature type="compositionally biased region" description="Low complexity" evidence="1">
    <location>
        <begin position="204"/>
        <end position="216"/>
    </location>
</feature>
<organism evidence="2 3">
    <name type="scientific">Candidatus Anaerobiospirillum pullicola</name>
    <dbReference type="NCBI Taxonomy" id="2838451"/>
    <lineage>
        <taxon>Bacteria</taxon>
        <taxon>Pseudomonadati</taxon>
        <taxon>Pseudomonadota</taxon>
        <taxon>Gammaproteobacteria</taxon>
        <taxon>Aeromonadales</taxon>
        <taxon>Succinivibrionaceae</taxon>
        <taxon>Anaerobiospirillum</taxon>
    </lineage>
</organism>
<evidence type="ECO:0000256" key="1">
    <source>
        <dbReference type="SAM" id="MobiDB-lite"/>
    </source>
</evidence>
<dbReference type="AlphaFoldDB" id="A0A948THN9"/>
<comment type="caution">
    <text evidence="2">The sequence shown here is derived from an EMBL/GenBank/DDBJ whole genome shotgun (WGS) entry which is preliminary data.</text>
</comment>
<reference evidence="2" key="1">
    <citation type="journal article" date="2021" name="PeerJ">
        <title>Extensive microbial diversity within the chicken gut microbiome revealed by metagenomics and culture.</title>
        <authorList>
            <person name="Gilroy R."/>
            <person name="Ravi A."/>
            <person name="Getino M."/>
            <person name="Pursley I."/>
            <person name="Horton D.L."/>
            <person name="Alikhan N.F."/>
            <person name="Baker D."/>
            <person name="Gharbi K."/>
            <person name="Hall N."/>
            <person name="Watson M."/>
            <person name="Adriaenssens E.M."/>
            <person name="Foster-Nyarko E."/>
            <person name="Jarju S."/>
            <person name="Secka A."/>
            <person name="Antonio M."/>
            <person name="Oren A."/>
            <person name="Chaudhuri R.R."/>
            <person name="La Ragione R."/>
            <person name="Hildebrand F."/>
            <person name="Pallen M.J."/>
        </authorList>
    </citation>
    <scope>NUCLEOTIDE SEQUENCE</scope>
    <source>
        <strain evidence="2">378</strain>
    </source>
</reference>
<dbReference type="EMBL" id="JAHLFE010000184">
    <property type="protein sequence ID" value="MBU3844942.1"/>
    <property type="molecule type" value="Genomic_DNA"/>
</dbReference>